<evidence type="ECO:0000256" key="3">
    <source>
        <dbReference type="ARBA" id="ARBA00023319"/>
    </source>
</evidence>
<feature type="domain" description="Ig-like" evidence="7">
    <location>
        <begin position="33"/>
        <end position="128"/>
    </location>
</feature>
<feature type="transmembrane region" description="Helical" evidence="5">
    <location>
        <begin position="151"/>
        <end position="175"/>
    </location>
</feature>
<dbReference type="InterPro" id="IPR036179">
    <property type="entry name" value="Ig-like_dom_sf"/>
</dbReference>
<dbReference type="GO" id="GO:0016020">
    <property type="term" value="C:membrane"/>
    <property type="evidence" value="ECO:0007669"/>
    <property type="project" value="UniProtKB-SubCell"/>
</dbReference>
<sequence>MAALTSAHHGGLFMFLWIIGSVAAGESLEEKSGENVLLRCSSSTDAAITKLEWKRPELKDDYVFFFKDNKLFDKYQIPRYRGRVQLSDPEMKNGDASVLLKNVNIDDSGTYQCWVITHSNNRRKRDLRVLVRSIHLIVSEGSEHPEGPGGYVGLGVVLVCLIVVGVGAVVAGLVVKSQRAQLNRPSERVDVKLNPRHVPDLFTPDCPPSPASKVNHLLPESLP</sequence>
<keyword evidence="2 5" id="KW-0472">Membrane</keyword>
<dbReference type="InterPro" id="IPR050504">
    <property type="entry name" value="IgSF_BTN/MOG"/>
</dbReference>
<dbReference type="PANTHER" id="PTHR24100:SF151">
    <property type="entry name" value="ICOS LIGAND"/>
    <property type="match status" value="1"/>
</dbReference>
<protein>
    <recommendedName>
        <fullName evidence="7">Ig-like domain-containing protein</fullName>
    </recommendedName>
</protein>
<dbReference type="SMART" id="SM00409">
    <property type="entry name" value="IG"/>
    <property type="match status" value="1"/>
</dbReference>
<accession>A0ABD2GAI6</accession>
<feature type="signal peptide" evidence="6">
    <location>
        <begin position="1"/>
        <end position="24"/>
    </location>
</feature>
<evidence type="ECO:0000259" key="7">
    <source>
        <dbReference type="PROSITE" id="PS50835"/>
    </source>
</evidence>
<organism evidence="8 9">
    <name type="scientific">Pagothenia borchgrevinki</name>
    <name type="common">Bald rockcod</name>
    <name type="synonym">Trematomus borchgrevinki</name>
    <dbReference type="NCBI Taxonomy" id="8213"/>
    <lineage>
        <taxon>Eukaryota</taxon>
        <taxon>Metazoa</taxon>
        <taxon>Chordata</taxon>
        <taxon>Craniata</taxon>
        <taxon>Vertebrata</taxon>
        <taxon>Euteleostomi</taxon>
        <taxon>Actinopterygii</taxon>
        <taxon>Neopterygii</taxon>
        <taxon>Teleostei</taxon>
        <taxon>Neoteleostei</taxon>
        <taxon>Acanthomorphata</taxon>
        <taxon>Eupercaria</taxon>
        <taxon>Perciformes</taxon>
        <taxon>Notothenioidei</taxon>
        <taxon>Nototheniidae</taxon>
        <taxon>Pagothenia</taxon>
    </lineage>
</organism>
<dbReference type="PANTHER" id="PTHR24100">
    <property type="entry name" value="BUTYROPHILIN"/>
    <property type="match status" value="1"/>
</dbReference>
<evidence type="ECO:0000256" key="1">
    <source>
        <dbReference type="ARBA" id="ARBA00004370"/>
    </source>
</evidence>
<evidence type="ECO:0000256" key="4">
    <source>
        <dbReference type="SAM" id="MobiDB-lite"/>
    </source>
</evidence>
<evidence type="ECO:0000313" key="8">
    <source>
        <dbReference type="EMBL" id="KAL3050932.1"/>
    </source>
</evidence>
<dbReference type="InterPro" id="IPR007110">
    <property type="entry name" value="Ig-like_dom"/>
</dbReference>
<reference evidence="8 9" key="2">
    <citation type="journal article" date="2024" name="G3 (Bethesda)">
        <title>The genome of the cryopelagic Antarctic bald notothen, Trematomus borchgrevinki.</title>
        <authorList>
            <person name="Rayamajhi N."/>
            <person name="Rivera-Colon A.G."/>
            <person name="Minhas B.F."/>
            <person name="Cheng C.C."/>
            <person name="Catchen J.M."/>
        </authorList>
    </citation>
    <scope>NUCLEOTIDE SEQUENCE [LARGE SCALE GENOMIC DNA]</scope>
    <source>
        <strain evidence="8">AGRC-2024</strain>
    </source>
</reference>
<dbReference type="AlphaFoldDB" id="A0ABD2GAI6"/>
<name>A0ABD2GAI6_PAGBO</name>
<keyword evidence="5" id="KW-0812">Transmembrane</keyword>
<feature type="chain" id="PRO_5044881738" description="Ig-like domain-containing protein" evidence="6">
    <location>
        <begin position="25"/>
        <end position="223"/>
    </location>
</feature>
<feature type="region of interest" description="Disordered" evidence="4">
    <location>
        <begin position="202"/>
        <end position="223"/>
    </location>
</feature>
<dbReference type="Gene3D" id="2.60.40.10">
    <property type="entry name" value="Immunoglobulins"/>
    <property type="match status" value="1"/>
</dbReference>
<evidence type="ECO:0000313" key="9">
    <source>
        <dbReference type="Proteomes" id="UP001619887"/>
    </source>
</evidence>
<dbReference type="InterPro" id="IPR003599">
    <property type="entry name" value="Ig_sub"/>
</dbReference>
<comment type="caution">
    <text evidence="8">The sequence shown here is derived from an EMBL/GenBank/DDBJ whole genome shotgun (WGS) entry which is preliminary data.</text>
</comment>
<comment type="subcellular location">
    <subcellularLocation>
        <location evidence="1">Membrane</location>
    </subcellularLocation>
</comment>
<reference evidence="8 9" key="1">
    <citation type="journal article" date="2022" name="G3 (Bethesda)">
        <title>Evaluating Illumina-, Nanopore-, and PacBio-based genome assembly strategies with the bald notothen, Trematomus borchgrevinki.</title>
        <authorList>
            <person name="Rayamajhi N."/>
            <person name="Cheng C.C."/>
            <person name="Catchen J.M."/>
        </authorList>
    </citation>
    <scope>NUCLEOTIDE SEQUENCE [LARGE SCALE GENOMIC DNA]</scope>
    <source>
        <strain evidence="8">AGRC-2024</strain>
    </source>
</reference>
<dbReference type="SUPFAM" id="SSF48726">
    <property type="entry name" value="Immunoglobulin"/>
    <property type="match status" value="1"/>
</dbReference>
<dbReference type="Proteomes" id="UP001619887">
    <property type="component" value="Unassembled WGS sequence"/>
</dbReference>
<dbReference type="Pfam" id="PF07686">
    <property type="entry name" value="V-set"/>
    <property type="match status" value="1"/>
</dbReference>
<keyword evidence="3" id="KW-0393">Immunoglobulin domain</keyword>
<dbReference type="EMBL" id="JBIYXZ010002080">
    <property type="protein sequence ID" value="KAL3050932.1"/>
    <property type="molecule type" value="Genomic_DNA"/>
</dbReference>
<proteinExistence type="predicted"/>
<keyword evidence="9" id="KW-1185">Reference proteome</keyword>
<keyword evidence="5" id="KW-1133">Transmembrane helix</keyword>
<evidence type="ECO:0000256" key="6">
    <source>
        <dbReference type="SAM" id="SignalP"/>
    </source>
</evidence>
<evidence type="ECO:0000256" key="2">
    <source>
        <dbReference type="ARBA" id="ARBA00023136"/>
    </source>
</evidence>
<dbReference type="PROSITE" id="PS50835">
    <property type="entry name" value="IG_LIKE"/>
    <property type="match status" value="1"/>
</dbReference>
<gene>
    <name evidence="8" type="ORF">OYC64_001247</name>
</gene>
<dbReference type="InterPro" id="IPR013783">
    <property type="entry name" value="Ig-like_fold"/>
</dbReference>
<dbReference type="InterPro" id="IPR013106">
    <property type="entry name" value="Ig_V-set"/>
</dbReference>
<evidence type="ECO:0000256" key="5">
    <source>
        <dbReference type="SAM" id="Phobius"/>
    </source>
</evidence>
<keyword evidence="6" id="KW-0732">Signal</keyword>